<sequence length="237" mass="26266">MNSSSTDTSRRRFLKNAIITVSATAIGPSLIFPALADPITQIDLDAYKPIFFSGDEWTFLLAAVDKLIPADEHGPGALETNVPIFIDRQMQGRFGQAKDWYMQPPFAPNAAPEFGYQSPLTPAQTYRLGIKATNLYCQQQWNKPFAKLAAAQQVTVLTNLQKGIIKFDDVSASQFFAFLLQNTKEGYFADPIHGGNKHMASWKMIGFPGARASYKKWVTQPNVEYPLGPVSIEGERG</sequence>
<name>A0A7X4LPN4_9VIBR</name>
<dbReference type="InterPro" id="IPR019546">
    <property type="entry name" value="TAT_signal_bac_arc"/>
</dbReference>
<accession>A0A7X4LPN4</accession>
<dbReference type="EMBL" id="WEKT01000076">
    <property type="protein sequence ID" value="MZI95878.1"/>
    <property type="molecule type" value="Genomic_DNA"/>
</dbReference>
<dbReference type="InterPro" id="IPR006311">
    <property type="entry name" value="TAT_signal"/>
</dbReference>
<evidence type="ECO:0000313" key="2">
    <source>
        <dbReference type="EMBL" id="MZI95878.1"/>
    </source>
</evidence>
<protein>
    <submittedName>
        <fullName evidence="2">Twin-arginine translocation signal domain-containing protein</fullName>
    </submittedName>
</protein>
<dbReference type="PROSITE" id="PS51318">
    <property type="entry name" value="TAT"/>
    <property type="match status" value="1"/>
</dbReference>
<reference evidence="2 3" key="1">
    <citation type="submission" date="2019-10" db="EMBL/GenBank/DDBJ databases">
        <title>Vibrio sp. nov. isolated from a shrimp pond.</title>
        <authorList>
            <person name="Gomez-Gil B."/>
            <person name="Enciso-Ibarra J."/>
            <person name="Enciso-Ibarra K."/>
            <person name="Bolan-Mejia C."/>
        </authorList>
    </citation>
    <scope>NUCLEOTIDE SEQUENCE [LARGE SCALE GENOMIC DNA]</scope>
    <source>
        <strain evidence="2 3">CAIM 722</strain>
    </source>
</reference>
<dbReference type="NCBIfam" id="TIGR01409">
    <property type="entry name" value="TAT_signal_seq"/>
    <property type="match status" value="1"/>
</dbReference>
<keyword evidence="3" id="KW-1185">Reference proteome</keyword>
<dbReference type="Proteomes" id="UP000462621">
    <property type="component" value="Unassembled WGS sequence"/>
</dbReference>
<evidence type="ECO:0000256" key="1">
    <source>
        <dbReference type="ARBA" id="ARBA00022729"/>
    </source>
</evidence>
<comment type="caution">
    <text evidence="2">The sequence shown here is derived from an EMBL/GenBank/DDBJ whole genome shotgun (WGS) entry which is preliminary data.</text>
</comment>
<dbReference type="RefSeq" id="WP_161158374.1">
    <property type="nucleotide sequence ID" value="NZ_WEKT01000076.1"/>
</dbReference>
<organism evidence="2 3">
    <name type="scientific">Vibrio eleionomae</name>
    <dbReference type="NCBI Taxonomy" id="2653505"/>
    <lineage>
        <taxon>Bacteria</taxon>
        <taxon>Pseudomonadati</taxon>
        <taxon>Pseudomonadota</taxon>
        <taxon>Gammaproteobacteria</taxon>
        <taxon>Vibrionales</taxon>
        <taxon>Vibrionaceae</taxon>
        <taxon>Vibrio</taxon>
    </lineage>
</organism>
<dbReference type="AlphaFoldDB" id="A0A7X4LPN4"/>
<gene>
    <name evidence="2" type="ORF">F9817_22080</name>
</gene>
<proteinExistence type="predicted"/>
<evidence type="ECO:0000313" key="3">
    <source>
        <dbReference type="Proteomes" id="UP000462621"/>
    </source>
</evidence>
<dbReference type="Pfam" id="PF13618">
    <property type="entry name" value="Gluconate_2-dh3"/>
    <property type="match status" value="1"/>
</dbReference>
<dbReference type="InterPro" id="IPR027056">
    <property type="entry name" value="Gluconate_2DH_su3"/>
</dbReference>
<keyword evidence="1" id="KW-0732">Signal</keyword>